<feature type="domain" description="Ig-like" evidence="2">
    <location>
        <begin position="60"/>
        <end position="154"/>
    </location>
</feature>
<evidence type="ECO:0000256" key="1">
    <source>
        <dbReference type="SAM" id="Phobius"/>
    </source>
</evidence>
<feature type="transmembrane region" description="Helical" evidence="1">
    <location>
        <begin position="333"/>
        <end position="350"/>
    </location>
</feature>
<dbReference type="Pfam" id="PF07686">
    <property type="entry name" value="V-set"/>
    <property type="match status" value="1"/>
</dbReference>
<proteinExistence type="predicted"/>
<dbReference type="EMBL" id="JAUPFM010000007">
    <property type="protein sequence ID" value="KAK2846967.1"/>
    <property type="molecule type" value="Genomic_DNA"/>
</dbReference>
<evidence type="ECO:0000259" key="2">
    <source>
        <dbReference type="PROSITE" id="PS50835"/>
    </source>
</evidence>
<dbReference type="PROSITE" id="PS50835">
    <property type="entry name" value="IG_LIKE"/>
    <property type="match status" value="1"/>
</dbReference>
<keyword evidence="4" id="KW-1185">Reference proteome</keyword>
<protein>
    <recommendedName>
        <fullName evidence="2">Ig-like domain-containing protein</fullName>
    </recommendedName>
</protein>
<dbReference type="Gene3D" id="2.60.40.10">
    <property type="entry name" value="Immunoglobulins"/>
    <property type="match status" value="1"/>
</dbReference>
<feature type="transmembrane region" description="Helical" evidence="1">
    <location>
        <begin position="157"/>
        <end position="181"/>
    </location>
</feature>
<dbReference type="InterPro" id="IPR036179">
    <property type="entry name" value="Ig-like_dom_sf"/>
</dbReference>
<dbReference type="InterPro" id="IPR007110">
    <property type="entry name" value="Ig-like_dom"/>
</dbReference>
<organism evidence="3 4">
    <name type="scientific">Channa striata</name>
    <name type="common">Snakehead murrel</name>
    <name type="synonym">Ophicephalus striatus</name>
    <dbReference type="NCBI Taxonomy" id="64152"/>
    <lineage>
        <taxon>Eukaryota</taxon>
        <taxon>Metazoa</taxon>
        <taxon>Chordata</taxon>
        <taxon>Craniata</taxon>
        <taxon>Vertebrata</taxon>
        <taxon>Euteleostomi</taxon>
        <taxon>Actinopterygii</taxon>
        <taxon>Neopterygii</taxon>
        <taxon>Teleostei</taxon>
        <taxon>Neoteleostei</taxon>
        <taxon>Acanthomorphata</taxon>
        <taxon>Anabantaria</taxon>
        <taxon>Anabantiformes</taxon>
        <taxon>Channoidei</taxon>
        <taxon>Channidae</taxon>
        <taxon>Channa</taxon>
    </lineage>
</organism>
<comment type="caution">
    <text evidence="3">The sequence shown here is derived from an EMBL/GenBank/DDBJ whole genome shotgun (WGS) entry which is preliminary data.</text>
</comment>
<keyword evidence="1" id="KW-0812">Transmembrane</keyword>
<accession>A0AA88MYX1</accession>
<dbReference type="InterPro" id="IPR013106">
    <property type="entry name" value="Ig_V-set"/>
</dbReference>
<evidence type="ECO:0000313" key="4">
    <source>
        <dbReference type="Proteomes" id="UP001187415"/>
    </source>
</evidence>
<keyword evidence="1" id="KW-1133">Transmembrane helix</keyword>
<keyword evidence="1" id="KW-0472">Membrane</keyword>
<name>A0AA88MYX1_CHASR</name>
<sequence>MLRGVICSSTTLRFTLYEVTKMNADRWIFPLALCFIYVSSNDENICGGLCKTKTLMAPLGSSVLLPCNFTNIGLSWVSWAHNPKVDLVLLSSEGRIKFLDPKSGRVKAFPNQGSKGNYSIGIDELEESDLGCYRCIQDNACLQVHLSASSETLTRGLWLLIYISVGVTAFILLSVCSYFLVVPKNRILGNLNNSASDASVVVDHNAGVTASPSAPPQEIIRPPVQEQQGRAYNNDLVYENDDQRPPIHWISNTPGAMSNVASTQPTQNPSELYPNLNQFNFQRVESERTKHRFHRELMNRLRKASSRRHYYVNQHELSKQQAMSSKSEDHQRGIQIFVFVLFRFVLGFFACPGKKKVKENLEYQNPIYNRSTDQLNKL</sequence>
<evidence type="ECO:0000313" key="3">
    <source>
        <dbReference type="EMBL" id="KAK2846967.1"/>
    </source>
</evidence>
<gene>
    <name evidence="3" type="ORF">Q5P01_009966</name>
</gene>
<dbReference type="InterPro" id="IPR013783">
    <property type="entry name" value="Ig-like_fold"/>
</dbReference>
<reference evidence="3" key="1">
    <citation type="submission" date="2023-07" db="EMBL/GenBank/DDBJ databases">
        <title>Chromosome-level Genome Assembly of Striped Snakehead (Channa striata).</title>
        <authorList>
            <person name="Liu H."/>
        </authorList>
    </citation>
    <scope>NUCLEOTIDE SEQUENCE</scope>
    <source>
        <strain evidence="3">Gz</strain>
        <tissue evidence="3">Muscle</tissue>
    </source>
</reference>
<dbReference type="SUPFAM" id="SSF48726">
    <property type="entry name" value="Immunoglobulin"/>
    <property type="match status" value="1"/>
</dbReference>
<dbReference type="AlphaFoldDB" id="A0AA88MYX1"/>
<dbReference type="Proteomes" id="UP001187415">
    <property type="component" value="Unassembled WGS sequence"/>
</dbReference>